<reference evidence="3" key="1">
    <citation type="journal article" date="2019" name="Int. J. Syst. Evol. Microbiol.">
        <title>The Global Catalogue of Microorganisms (GCM) 10K type strain sequencing project: providing services to taxonomists for standard genome sequencing and annotation.</title>
        <authorList>
            <consortium name="The Broad Institute Genomics Platform"/>
            <consortium name="The Broad Institute Genome Sequencing Center for Infectious Disease"/>
            <person name="Wu L."/>
            <person name="Ma J."/>
        </authorList>
    </citation>
    <scope>NUCLEOTIDE SEQUENCE [LARGE SCALE GENOMIC DNA]</scope>
    <source>
        <strain evidence="3">JCM 17452</strain>
    </source>
</reference>
<proteinExistence type="predicted"/>
<organism evidence="2 3">
    <name type="scientific">Hyunsoonleella aestuarii</name>
    <dbReference type="NCBI Taxonomy" id="912802"/>
    <lineage>
        <taxon>Bacteria</taxon>
        <taxon>Pseudomonadati</taxon>
        <taxon>Bacteroidota</taxon>
        <taxon>Flavobacteriia</taxon>
        <taxon>Flavobacteriales</taxon>
        <taxon>Flavobacteriaceae</taxon>
    </lineage>
</organism>
<keyword evidence="1" id="KW-1133">Transmembrane helix</keyword>
<comment type="caution">
    <text evidence="2">The sequence shown here is derived from an EMBL/GenBank/DDBJ whole genome shotgun (WGS) entry which is preliminary data.</text>
</comment>
<keyword evidence="1" id="KW-0812">Transmembrane</keyword>
<dbReference type="EMBL" id="BAABAV010000001">
    <property type="protein sequence ID" value="GAA4269771.1"/>
    <property type="molecule type" value="Genomic_DNA"/>
</dbReference>
<evidence type="ECO:0000313" key="3">
    <source>
        <dbReference type="Proteomes" id="UP001500027"/>
    </source>
</evidence>
<protein>
    <submittedName>
        <fullName evidence="2">Uncharacterized protein</fullName>
    </submittedName>
</protein>
<dbReference type="RefSeq" id="WP_139000339.1">
    <property type="nucleotide sequence ID" value="NZ_BAABAV010000001.1"/>
</dbReference>
<name>A0ABP8ECD5_9FLAO</name>
<accession>A0ABP8ECD5</accession>
<gene>
    <name evidence="2" type="ORF">GCM10022257_18720</name>
</gene>
<sequence length="76" mass="8896">MFSLPIAHLTIDVPIIIYMKIKKLLRLIALILMIALASILPVPITFYRKDNTPKFKIEQLDKKENDIEKDDLKELF</sequence>
<evidence type="ECO:0000313" key="2">
    <source>
        <dbReference type="EMBL" id="GAA4269771.1"/>
    </source>
</evidence>
<evidence type="ECO:0000256" key="1">
    <source>
        <dbReference type="SAM" id="Phobius"/>
    </source>
</evidence>
<keyword evidence="3" id="KW-1185">Reference proteome</keyword>
<keyword evidence="1" id="KW-0472">Membrane</keyword>
<dbReference type="Proteomes" id="UP001500027">
    <property type="component" value="Unassembled WGS sequence"/>
</dbReference>
<feature type="transmembrane region" description="Helical" evidence="1">
    <location>
        <begin position="24"/>
        <end position="46"/>
    </location>
</feature>